<organism evidence="8 9">
    <name type="scientific">Malonomonas rubra DSM 5091</name>
    <dbReference type="NCBI Taxonomy" id="1122189"/>
    <lineage>
        <taxon>Bacteria</taxon>
        <taxon>Pseudomonadati</taxon>
        <taxon>Thermodesulfobacteriota</taxon>
        <taxon>Desulfuromonadia</taxon>
        <taxon>Desulfuromonadales</taxon>
        <taxon>Geopsychrobacteraceae</taxon>
        <taxon>Malonomonas</taxon>
    </lineage>
</organism>
<keyword evidence="1" id="KW-0813">Transport</keyword>
<evidence type="ECO:0000256" key="6">
    <source>
        <dbReference type="SAM" id="SignalP"/>
    </source>
</evidence>
<dbReference type="InterPro" id="IPR036280">
    <property type="entry name" value="Multihaem_cyt_sf"/>
</dbReference>
<dbReference type="EMBL" id="FQZT01000005">
    <property type="protein sequence ID" value="SHJ21505.1"/>
    <property type="molecule type" value="Genomic_DNA"/>
</dbReference>
<name>A0A1M6HH54_MALRU</name>
<proteinExistence type="predicted"/>
<dbReference type="InterPro" id="IPR020942">
    <property type="entry name" value="Cyt_c_III_dom"/>
</dbReference>
<gene>
    <name evidence="8" type="ORF">SAMN02745165_01832</name>
</gene>
<keyword evidence="4" id="KW-0249">Electron transport</keyword>
<reference evidence="8 9" key="1">
    <citation type="submission" date="2016-11" db="EMBL/GenBank/DDBJ databases">
        <authorList>
            <person name="Jaros S."/>
            <person name="Januszkiewicz K."/>
            <person name="Wedrychowicz H."/>
        </authorList>
    </citation>
    <scope>NUCLEOTIDE SEQUENCE [LARGE SCALE GENOMIC DNA]</scope>
    <source>
        <strain evidence="8 9">DSM 5091</strain>
    </source>
</reference>
<dbReference type="SUPFAM" id="SSF48695">
    <property type="entry name" value="Multiheme cytochromes"/>
    <property type="match status" value="1"/>
</dbReference>
<accession>A0A1M6HH54</accession>
<keyword evidence="5" id="KW-0408">Iron</keyword>
<dbReference type="GO" id="GO:0009055">
    <property type="term" value="F:electron transfer activity"/>
    <property type="evidence" value="ECO:0007669"/>
    <property type="project" value="InterPro"/>
</dbReference>
<feature type="domain" description="Class III cytochrome C" evidence="7">
    <location>
        <begin position="44"/>
        <end position="88"/>
    </location>
</feature>
<evidence type="ECO:0000256" key="1">
    <source>
        <dbReference type="ARBA" id="ARBA00022448"/>
    </source>
</evidence>
<evidence type="ECO:0000256" key="4">
    <source>
        <dbReference type="ARBA" id="ARBA00022982"/>
    </source>
</evidence>
<evidence type="ECO:0000259" key="7">
    <source>
        <dbReference type="Pfam" id="PF02085"/>
    </source>
</evidence>
<sequence>MFDASKWHMKALLLLMMGLFMSVSVYAMDASDAPDSITIDAIAQYYEPVEFDHAMHTELAEDCSVCHHHSTGNGTSDIYCSRCHSDYKELDRVSCQDCHSVDSFSAEAINRQGQQDLFHADMLGLKGAYHQNCLGCHQEMDGPVGCEDCHAKTDAGEKLFDSGKYAPEPSEGGGSHH</sequence>
<evidence type="ECO:0000256" key="3">
    <source>
        <dbReference type="ARBA" id="ARBA00022723"/>
    </source>
</evidence>
<keyword evidence="6" id="KW-0732">Signal</keyword>
<dbReference type="GO" id="GO:0020037">
    <property type="term" value="F:heme binding"/>
    <property type="evidence" value="ECO:0007669"/>
    <property type="project" value="InterPro"/>
</dbReference>
<evidence type="ECO:0000313" key="9">
    <source>
        <dbReference type="Proteomes" id="UP000184171"/>
    </source>
</evidence>
<feature type="signal peptide" evidence="6">
    <location>
        <begin position="1"/>
        <end position="27"/>
    </location>
</feature>
<evidence type="ECO:0000256" key="2">
    <source>
        <dbReference type="ARBA" id="ARBA00022617"/>
    </source>
</evidence>
<dbReference type="Gene3D" id="3.90.10.10">
    <property type="entry name" value="Cytochrome C3"/>
    <property type="match status" value="1"/>
</dbReference>
<keyword evidence="3" id="KW-0479">Metal-binding</keyword>
<evidence type="ECO:0000313" key="8">
    <source>
        <dbReference type="EMBL" id="SHJ21505.1"/>
    </source>
</evidence>
<dbReference type="RefSeq" id="WP_072908091.1">
    <property type="nucleotide sequence ID" value="NZ_FQZT01000005.1"/>
</dbReference>
<keyword evidence="2" id="KW-0349">Heme</keyword>
<evidence type="ECO:0000256" key="5">
    <source>
        <dbReference type="ARBA" id="ARBA00023004"/>
    </source>
</evidence>
<feature type="chain" id="PRO_5012929130" evidence="6">
    <location>
        <begin position="28"/>
        <end position="177"/>
    </location>
</feature>
<dbReference type="Proteomes" id="UP000184171">
    <property type="component" value="Unassembled WGS sequence"/>
</dbReference>
<protein>
    <submittedName>
        <fullName evidence="8">Class III cytochrome C family</fullName>
    </submittedName>
</protein>
<keyword evidence="9" id="KW-1185">Reference proteome</keyword>
<dbReference type="STRING" id="1122189.SAMN02745165_01832"/>
<dbReference type="OrthoDB" id="9807368at2"/>
<dbReference type="CDD" id="cd08168">
    <property type="entry name" value="Cytochrom_C3"/>
    <property type="match status" value="1"/>
</dbReference>
<dbReference type="AlphaFoldDB" id="A0A1M6HH54"/>
<dbReference type="Pfam" id="PF02085">
    <property type="entry name" value="Cytochrom_CIII"/>
    <property type="match status" value="1"/>
</dbReference>
<dbReference type="GO" id="GO:0046872">
    <property type="term" value="F:metal ion binding"/>
    <property type="evidence" value="ECO:0007669"/>
    <property type="project" value="UniProtKB-KW"/>
</dbReference>